<evidence type="ECO:0000313" key="7">
    <source>
        <dbReference type="EMBL" id="PRW20963.1"/>
    </source>
</evidence>
<evidence type="ECO:0000256" key="4">
    <source>
        <dbReference type="ARBA" id="ARBA00023157"/>
    </source>
</evidence>
<evidence type="ECO:0000256" key="1">
    <source>
        <dbReference type="ARBA" id="ARBA00004240"/>
    </source>
</evidence>
<dbReference type="PROSITE" id="PS51914">
    <property type="entry name" value="MRH"/>
    <property type="match status" value="1"/>
</dbReference>
<sequence>MPGQGQAMPRRLGVRQGLRLTAVAVCLLALASGAAGVQYINDELLWMKAHWQEYRLAFPWSAAMKQRDAESTRQLQGPLAGFPANSMNGPVMESAALARLVEEDARRASAQDSSLDLTLLDEEANQELAAGVAQCKVCGALAKQLWAGLTAWVARRQQLPTRKRIAAYAAQLCEYEVPNEVLRDWVLLRARLQQGGGLPFVVPDGQGQEFYMLSKRTKQHASPPEIQAVRLACRNLLKDDFESDPHHILHQATTLLHQYHARLRQRLQGSAGSDSSTGGSGTGSSGTGRAEVVEAIDDGPQAERTCLDRHPQCKAWVNKGECESNRVYMLGSEGQEDGWCRAACGACKAAEPEPHGLSAEPEPHGLSERDASELERVQSSLLAVLQSTACVASKACKWAAGEGSDALLAKAKKNADSEAARQLESAEFISGPISTEEQQMAAAMDTSRLRESRPVMVRGLNEAMVPHKEGKRSEEAPEPLDSELAKLLWRELGAKCVYASTGWWWYEICYSHHIEQFHVTDKHEVDWRISLGRFQPPSNWTVEATKMSGIYPHFTKVPYMSQHYTQGNHCDRDPHPETGQPRPPITRHTDLRLMCSPDKDMHIIVSEPDQCTYVIELYLPALCGHPGFAPEPPPGGWTPDDGTGGLQQEGSVYQLPPDTGDDDPYEDPDIYEGL</sequence>
<dbReference type="InterPro" id="IPR012913">
    <property type="entry name" value="OS9-like_dom"/>
</dbReference>
<dbReference type="SMART" id="SM00254">
    <property type="entry name" value="ShKT"/>
    <property type="match status" value="1"/>
</dbReference>
<comment type="caution">
    <text evidence="7">The sequence shown here is derived from an EMBL/GenBank/DDBJ whole genome shotgun (WGS) entry which is preliminary data.</text>
</comment>
<dbReference type="InterPro" id="IPR045149">
    <property type="entry name" value="OS-9-like"/>
</dbReference>
<evidence type="ECO:0000256" key="2">
    <source>
        <dbReference type="ARBA" id="ARBA00022729"/>
    </source>
</evidence>
<dbReference type="Proteomes" id="UP000239899">
    <property type="component" value="Unassembled WGS sequence"/>
</dbReference>
<proteinExistence type="predicted"/>
<dbReference type="Gene3D" id="2.70.130.10">
    <property type="entry name" value="Mannose-6-phosphate receptor binding domain"/>
    <property type="match status" value="1"/>
</dbReference>
<dbReference type="AlphaFoldDB" id="A0A2P6TE91"/>
<keyword evidence="3" id="KW-0256">Endoplasmic reticulum</keyword>
<evidence type="ECO:0000256" key="5">
    <source>
        <dbReference type="SAM" id="MobiDB-lite"/>
    </source>
</evidence>
<dbReference type="Pfam" id="PF07915">
    <property type="entry name" value="PRKCSH"/>
    <property type="match status" value="1"/>
</dbReference>
<dbReference type="GO" id="GO:0030970">
    <property type="term" value="P:retrograde protein transport, ER to cytosol"/>
    <property type="evidence" value="ECO:0007669"/>
    <property type="project" value="TreeGrafter"/>
</dbReference>
<organism evidence="7 8">
    <name type="scientific">Chlorella sorokiniana</name>
    <name type="common">Freshwater green alga</name>
    <dbReference type="NCBI Taxonomy" id="3076"/>
    <lineage>
        <taxon>Eukaryota</taxon>
        <taxon>Viridiplantae</taxon>
        <taxon>Chlorophyta</taxon>
        <taxon>core chlorophytes</taxon>
        <taxon>Trebouxiophyceae</taxon>
        <taxon>Chlorellales</taxon>
        <taxon>Chlorellaceae</taxon>
        <taxon>Chlorella clade</taxon>
        <taxon>Chlorella</taxon>
    </lineage>
</organism>
<dbReference type="STRING" id="3076.A0A2P6TE91"/>
<keyword evidence="4" id="KW-1015">Disulfide bond</keyword>
<comment type="subcellular location">
    <subcellularLocation>
        <location evidence="1">Endoplasmic reticulum</location>
    </subcellularLocation>
</comment>
<dbReference type="GO" id="GO:0030968">
    <property type="term" value="P:endoplasmic reticulum unfolded protein response"/>
    <property type="evidence" value="ECO:0007669"/>
    <property type="project" value="InterPro"/>
</dbReference>
<dbReference type="GO" id="GO:0005788">
    <property type="term" value="C:endoplasmic reticulum lumen"/>
    <property type="evidence" value="ECO:0007669"/>
    <property type="project" value="TreeGrafter"/>
</dbReference>
<dbReference type="OrthoDB" id="508255at2759"/>
<keyword evidence="8" id="KW-1185">Reference proteome</keyword>
<keyword evidence="2" id="KW-0732">Signal</keyword>
<dbReference type="InterPro" id="IPR003582">
    <property type="entry name" value="ShKT_dom"/>
</dbReference>
<evidence type="ECO:0000313" key="8">
    <source>
        <dbReference type="Proteomes" id="UP000239899"/>
    </source>
</evidence>
<feature type="region of interest" description="Disordered" evidence="5">
    <location>
        <begin position="267"/>
        <end position="288"/>
    </location>
</feature>
<dbReference type="InterPro" id="IPR009011">
    <property type="entry name" value="Man6P_isomerase_rcpt-bd_dom_sf"/>
</dbReference>
<dbReference type="PANTHER" id="PTHR15414">
    <property type="entry name" value="OS-9-RELATED"/>
    <property type="match status" value="1"/>
</dbReference>
<name>A0A2P6TE91_CHLSO</name>
<protein>
    <submittedName>
        <fullName evidence="7">OS-9 isoform X3 isoform C</fullName>
    </submittedName>
</protein>
<accession>A0A2P6TE91</accession>
<dbReference type="EMBL" id="LHPG02000021">
    <property type="protein sequence ID" value="PRW20963.1"/>
    <property type="molecule type" value="Genomic_DNA"/>
</dbReference>
<evidence type="ECO:0000256" key="3">
    <source>
        <dbReference type="ARBA" id="ARBA00022824"/>
    </source>
</evidence>
<reference evidence="7 8" key="1">
    <citation type="journal article" date="2018" name="Plant J.">
        <title>Genome sequences of Chlorella sorokiniana UTEX 1602 and Micractinium conductrix SAG 241.80: implications to maltose excretion by a green alga.</title>
        <authorList>
            <person name="Arriola M.B."/>
            <person name="Velmurugan N."/>
            <person name="Zhang Y."/>
            <person name="Plunkett M.H."/>
            <person name="Hondzo H."/>
            <person name="Barney B.M."/>
        </authorList>
    </citation>
    <scope>NUCLEOTIDE SEQUENCE [LARGE SCALE GENOMIC DNA]</scope>
    <source>
        <strain evidence="8">UTEX 1602</strain>
    </source>
</reference>
<gene>
    <name evidence="7" type="ORF">C2E21_8645</name>
</gene>
<feature type="compositionally biased region" description="Acidic residues" evidence="5">
    <location>
        <begin position="659"/>
        <end position="674"/>
    </location>
</feature>
<evidence type="ECO:0000259" key="6">
    <source>
        <dbReference type="PROSITE" id="PS51914"/>
    </source>
</evidence>
<dbReference type="InterPro" id="IPR044865">
    <property type="entry name" value="MRH_dom"/>
</dbReference>
<dbReference type="PANTHER" id="PTHR15414:SF0">
    <property type="entry name" value="ENDOPLASMIC RETICULUM LECTIN 1"/>
    <property type="match status" value="1"/>
</dbReference>
<feature type="region of interest" description="Disordered" evidence="5">
    <location>
        <begin position="630"/>
        <end position="674"/>
    </location>
</feature>
<feature type="domain" description="MRH" evidence="6">
    <location>
        <begin position="494"/>
        <end position="625"/>
    </location>
</feature>